<feature type="transmembrane region" description="Helical" evidence="1">
    <location>
        <begin position="50"/>
        <end position="69"/>
    </location>
</feature>
<dbReference type="Pfam" id="PF11335">
    <property type="entry name" value="DUF3137"/>
    <property type="match status" value="1"/>
</dbReference>
<proteinExistence type="predicted"/>
<dbReference type="Proteomes" id="UP000032160">
    <property type="component" value="Chromosome I"/>
</dbReference>
<evidence type="ECO:0000256" key="1">
    <source>
        <dbReference type="SAM" id="Phobius"/>
    </source>
</evidence>
<gene>
    <name evidence="2" type="ORF">BN1012_Phect2491</name>
</gene>
<keyword evidence="1" id="KW-1133">Transmembrane helix</keyword>
<keyword evidence="1" id="KW-0812">Transmembrane</keyword>
<keyword evidence="1" id="KW-0472">Membrane</keyword>
<dbReference type="RefSeq" id="WP_043948688.1">
    <property type="nucleotide sequence ID" value="NZ_HG966617.1"/>
</dbReference>
<dbReference type="STRING" id="1458461.BN1012_Phect2491"/>
<accession>X5MGQ3</accession>
<evidence type="ECO:0000313" key="2">
    <source>
        <dbReference type="EMBL" id="CDO60704.1"/>
    </source>
</evidence>
<dbReference type="AlphaFoldDB" id="X5MGQ3"/>
<name>X5MGQ3_9HYPH</name>
<keyword evidence="3" id="KW-1185">Reference proteome</keyword>
<dbReference type="HOGENOM" id="CLU_064247_0_0_5"/>
<dbReference type="InterPro" id="IPR021484">
    <property type="entry name" value="DUF3137"/>
</dbReference>
<protein>
    <submittedName>
        <fullName evidence="2">Possible Galanin</fullName>
    </submittedName>
</protein>
<organism evidence="2 3">
    <name type="scientific">Candidatus Phaeomarinibacter ectocarpi</name>
    <dbReference type="NCBI Taxonomy" id="1458461"/>
    <lineage>
        <taxon>Bacteria</taxon>
        <taxon>Pseudomonadati</taxon>
        <taxon>Pseudomonadota</taxon>
        <taxon>Alphaproteobacteria</taxon>
        <taxon>Hyphomicrobiales</taxon>
        <taxon>Parvibaculaceae</taxon>
        <taxon>Candidatus Phaeomarinibacter</taxon>
    </lineage>
</organism>
<feature type="transmembrane region" description="Helical" evidence="1">
    <location>
        <begin position="75"/>
        <end position="95"/>
    </location>
</feature>
<dbReference type="EMBL" id="HG966617">
    <property type="protein sequence ID" value="CDO60704.1"/>
    <property type="molecule type" value="Genomic_DNA"/>
</dbReference>
<dbReference type="OrthoDB" id="4960523at2"/>
<sequence length="333" mass="36767">MANAAHSLEDVEASYPAFEGLAAFYRRELEPYLIEQEQLRKAAHGKLKKYSAIALSAGAVALLTIWSLGGFSSGWIGFVLAAVVVISVIGVMAYHTSSVSEVTSRVKGEVLHRLSTFLGFTYNADPISAELDWFQDVRIIPSYDRRSLEDEIVGSHEGVSFTLCEAHLEDRRTRTDSDGRTETYYVTVFNGLLARFTFPKPFAARTILTSDGGVIGNFFGGIGKSKERVRLEDPRFEKLFEVFSDDQVEARYLLTPTFMERVSQLADTVGGKLQLAFDGDRLLITINGGGDRFEGGGMFKRADDPGQIAKIASEIGLVFEIIHVLRLNASTRT</sequence>
<reference evidence="2 3" key="1">
    <citation type="journal article" date="2014" name="Front. Genet.">
        <title>Genome and metabolic network of "Candidatus Phaeomarinobacter ectocarpi" Ec32, a new candidate genus of Alphaproteobacteria frequently associated with brown algae.</title>
        <authorList>
            <person name="Dittami S.M."/>
            <person name="Barbeyron T."/>
            <person name="Boyen C."/>
            <person name="Cambefort J."/>
            <person name="Collet G."/>
            <person name="Delage L."/>
            <person name="Gobet A."/>
            <person name="Groisillier A."/>
            <person name="Leblanc C."/>
            <person name="Michel G."/>
            <person name="Scornet D."/>
            <person name="Siegel A."/>
            <person name="Tapia J.E."/>
            <person name="Tonon T."/>
        </authorList>
    </citation>
    <scope>NUCLEOTIDE SEQUENCE [LARGE SCALE GENOMIC DNA]</scope>
    <source>
        <strain evidence="2 3">Ec32</strain>
    </source>
</reference>
<evidence type="ECO:0000313" key="3">
    <source>
        <dbReference type="Proteomes" id="UP000032160"/>
    </source>
</evidence>
<dbReference type="KEGG" id="pect:BN1012_Phect2491"/>